<evidence type="ECO:0000313" key="3">
    <source>
        <dbReference type="Proteomes" id="UP001457282"/>
    </source>
</evidence>
<reference evidence="2 3" key="1">
    <citation type="journal article" date="2023" name="G3 (Bethesda)">
        <title>A chromosome-length genome assembly and annotation of blackberry (Rubus argutus, cv. 'Hillquist').</title>
        <authorList>
            <person name="Bruna T."/>
            <person name="Aryal R."/>
            <person name="Dudchenko O."/>
            <person name="Sargent D.J."/>
            <person name="Mead D."/>
            <person name="Buti M."/>
            <person name="Cavallini A."/>
            <person name="Hytonen T."/>
            <person name="Andres J."/>
            <person name="Pham M."/>
            <person name="Weisz D."/>
            <person name="Mascagni F."/>
            <person name="Usai G."/>
            <person name="Natali L."/>
            <person name="Bassil N."/>
            <person name="Fernandez G.E."/>
            <person name="Lomsadze A."/>
            <person name="Armour M."/>
            <person name="Olukolu B."/>
            <person name="Poorten T."/>
            <person name="Britton C."/>
            <person name="Davik J."/>
            <person name="Ashrafi H."/>
            <person name="Aiden E.L."/>
            <person name="Borodovsky M."/>
            <person name="Worthington M."/>
        </authorList>
    </citation>
    <scope>NUCLEOTIDE SEQUENCE [LARGE SCALE GENOMIC DNA]</scope>
    <source>
        <strain evidence="2">PI 553951</strain>
    </source>
</reference>
<protein>
    <submittedName>
        <fullName evidence="2">Uncharacterized protein</fullName>
    </submittedName>
</protein>
<organism evidence="2 3">
    <name type="scientific">Rubus argutus</name>
    <name type="common">Southern blackberry</name>
    <dbReference type="NCBI Taxonomy" id="59490"/>
    <lineage>
        <taxon>Eukaryota</taxon>
        <taxon>Viridiplantae</taxon>
        <taxon>Streptophyta</taxon>
        <taxon>Embryophyta</taxon>
        <taxon>Tracheophyta</taxon>
        <taxon>Spermatophyta</taxon>
        <taxon>Magnoliopsida</taxon>
        <taxon>eudicotyledons</taxon>
        <taxon>Gunneridae</taxon>
        <taxon>Pentapetalae</taxon>
        <taxon>rosids</taxon>
        <taxon>fabids</taxon>
        <taxon>Rosales</taxon>
        <taxon>Rosaceae</taxon>
        <taxon>Rosoideae</taxon>
        <taxon>Rosoideae incertae sedis</taxon>
        <taxon>Rubus</taxon>
    </lineage>
</organism>
<sequence length="132" mass="14501">MPHLCVPSSQPSPQTKTMKPTLPTSPLPCSPNHHIISISIYYPKSPPCLHLNPIPPRRRYATASTAELHHILTDTSLCTYIDHNPRGRTTSTMISALPSSASCFLLSCTATSAHNLFPTVMRREEIGIGEKK</sequence>
<feature type="region of interest" description="Disordered" evidence="1">
    <location>
        <begin position="1"/>
        <end position="23"/>
    </location>
</feature>
<proteinExistence type="predicted"/>
<evidence type="ECO:0000256" key="1">
    <source>
        <dbReference type="SAM" id="MobiDB-lite"/>
    </source>
</evidence>
<dbReference type="Proteomes" id="UP001457282">
    <property type="component" value="Unassembled WGS sequence"/>
</dbReference>
<accession>A0AAW1WCZ9</accession>
<gene>
    <name evidence="2" type="ORF">M0R45_030829</name>
</gene>
<feature type="compositionally biased region" description="Polar residues" evidence="1">
    <location>
        <begin position="7"/>
        <end position="18"/>
    </location>
</feature>
<dbReference type="AlphaFoldDB" id="A0AAW1WCZ9"/>
<name>A0AAW1WCZ9_RUBAR</name>
<evidence type="ECO:0000313" key="2">
    <source>
        <dbReference type="EMBL" id="KAK9922362.1"/>
    </source>
</evidence>
<keyword evidence="3" id="KW-1185">Reference proteome</keyword>
<dbReference type="EMBL" id="JBEDUW010000006">
    <property type="protein sequence ID" value="KAK9922362.1"/>
    <property type="molecule type" value="Genomic_DNA"/>
</dbReference>
<comment type="caution">
    <text evidence="2">The sequence shown here is derived from an EMBL/GenBank/DDBJ whole genome shotgun (WGS) entry which is preliminary data.</text>
</comment>